<accession>A0A077M9T0</accession>
<dbReference type="Proteomes" id="UP000035720">
    <property type="component" value="Unassembled WGS sequence"/>
</dbReference>
<dbReference type="STRING" id="1193518.BN13_190010"/>
<protein>
    <recommendedName>
        <fullName evidence="3">Methyltransferase type 11 domain-containing protein</fullName>
    </recommendedName>
</protein>
<dbReference type="PANTHER" id="PTHR43591">
    <property type="entry name" value="METHYLTRANSFERASE"/>
    <property type="match status" value="1"/>
</dbReference>
<proteinExistence type="predicted"/>
<dbReference type="Gene3D" id="3.40.50.150">
    <property type="entry name" value="Vaccinia Virus protein VP39"/>
    <property type="match status" value="1"/>
</dbReference>
<dbReference type="RefSeq" id="WP_048544934.1">
    <property type="nucleotide sequence ID" value="NZ_HF571038.1"/>
</dbReference>
<evidence type="ECO:0000313" key="2">
    <source>
        <dbReference type="Proteomes" id="UP000035720"/>
    </source>
</evidence>
<gene>
    <name evidence="1" type="ORF">BN13_190010</name>
</gene>
<reference evidence="1 2" key="1">
    <citation type="journal article" date="2013" name="ISME J.">
        <title>A metabolic model for members of the genus Tetrasphaera involved in enhanced biological phosphorus removal.</title>
        <authorList>
            <person name="Kristiansen R."/>
            <person name="Nguyen H.T.T."/>
            <person name="Saunders A.M."/>
            <person name="Nielsen J.L."/>
            <person name="Wimmer R."/>
            <person name="Le V.Q."/>
            <person name="McIlroy S.J."/>
            <person name="Petrovski S."/>
            <person name="Seviour R.J."/>
            <person name="Calteau A."/>
            <person name="Nielsen K.L."/>
            <person name="Nielsen P.H."/>
        </authorList>
    </citation>
    <scope>NUCLEOTIDE SEQUENCE [LARGE SCALE GENOMIC DNA]</scope>
    <source>
        <strain evidence="1 2">Ben 74</strain>
    </source>
</reference>
<dbReference type="CDD" id="cd02440">
    <property type="entry name" value="AdoMet_MTases"/>
    <property type="match status" value="1"/>
</dbReference>
<dbReference type="InterPro" id="IPR029063">
    <property type="entry name" value="SAM-dependent_MTases_sf"/>
</dbReference>
<evidence type="ECO:0000313" key="1">
    <source>
        <dbReference type="EMBL" id="CCI52605.1"/>
    </source>
</evidence>
<dbReference type="PANTHER" id="PTHR43591:SF110">
    <property type="entry name" value="RHODANESE DOMAIN-CONTAINING PROTEIN"/>
    <property type="match status" value="1"/>
</dbReference>
<dbReference type="Pfam" id="PF13489">
    <property type="entry name" value="Methyltransf_23"/>
    <property type="match status" value="1"/>
</dbReference>
<organism evidence="1 2">
    <name type="scientific">Nostocoides jenkinsii Ben 74</name>
    <dbReference type="NCBI Taxonomy" id="1193518"/>
    <lineage>
        <taxon>Bacteria</taxon>
        <taxon>Bacillati</taxon>
        <taxon>Actinomycetota</taxon>
        <taxon>Actinomycetes</taxon>
        <taxon>Micrococcales</taxon>
        <taxon>Intrasporangiaceae</taxon>
        <taxon>Nostocoides</taxon>
    </lineage>
</organism>
<comment type="caution">
    <text evidence="1">The sequence shown here is derived from an EMBL/GenBank/DDBJ whole genome shotgun (WGS) entry which is preliminary data.</text>
</comment>
<dbReference type="SUPFAM" id="SSF53335">
    <property type="entry name" value="S-adenosyl-L-methionine-dependent methyltransferases"/>
    <property type="match status" value="1"/>
</dbReference>
<dbReference type="AlphaFoldDB" id="A0A077M9T0"/>
<dbReference type="OrthoDB" id="9810247at2"/>
<name>A0A077M9T0_9MICO</name>
<keyword evidence="2" id="KW-1185">Reference proteome</keyword>
<sequence length="247" mass="27154">MSFEDYYRDNVTYISRVDPRLALIIDLVTAQAPASTLDIGCGRGFLLDLLARRGLTGLAGVDVYDDVTDERFDYVRADVTQALPIPDATFECVIAGEIIEHVPNPDDFLREIRRVLKPGGTLIVSTPNLVSWANRILVPLGVQPLGTETSSEISLGRRHRVLGQGNQVQGHLKVFTHRALGEILERYGFTVTQRLGVPAFFPKPIDRIDRLIAKRVAFASGLVYVAQAPTGPWPTPPAGRRHDDCGG</sequence>
<dbReference type="EMBL" id="CAJC01000101">
    <property type="protein sequence ID" value="CCI52605.1"/>
    <property type="molecule type" value="Genomic_DNA"/>
</dbReference>
<evidence type="ECO:0008006" key="3">
    <source>
        <dbReference type="Google" id="ProtNLM"/>
    </source>
</evidence>